<keyword evidence="4 7" id="KW-0862">Zinc</keyword>
<evidence type="ECO:0000256" key="4">
    <source>
        <dbReference type="ARBA" id="ARBA00022833"/>
    </source>
</evidence>
<dbReference type="InterPro" id="IPR027291">
    <property type="entry name" value="Glyco_hydro_38_N_sf"/>
</dbReference>
<accession>A0AAU9IWD3</accession>
<comment type="similarity">
    <text evidence="1 7">Belongs to the glycosyl hydrolase 38 family.</text>
</comment>
<dbReference type="PANTHER" id="PTHR11607">
    <property type="entry name" value="ALPHA-MANNOSIDASE"/>
    <property type="match status" value="1"/>
</dbReference>
<dbReference type="SUPFAM" id="SSF74650">
    <property type="entry name" value="Galactose mutarotase-like"/>
    <property type="match status" value="1"/>
</dbReference>
<evidence type="ECO:0000256" key="3">
    <source>
        <dbReference type="ARBA" id="ARBA00022801"/>
    </source>
</evidence>
<dbReference type="Gene3D" id="3.20.110.10">
    <property type="entry name" value="Glycoside hydrolase 38, N terminal domain"/>
    <property type="match status" value="1"/>
</dbReference>
<dbReference type="InterPro" id="IPR011330">
    <property type="entry name" value="Glyco_hydro/deAcase_b/a-brl"/>
</dbReference>
<proteinExistence type="inferred from homology"/>
<dbReference type="InterPro" id="IPR050843">
    <property type="entry name" value="Glycosyl_Hydrlase_38"/>
</dbReference>
<protein>
    <recommendedName>
        <fullName evidence="7">Alpha-mannosidase</fullName>
        <ecNumber evidence="7">3.2.1.-</ecNumber>
    </recommendedName>
</protein>
<dbReference type="GO" id="GO:0046872">
    <property type="term" value="F:metal ion binding"/>
    <property type="evidence" value="ECO:0007669"/>
    <property type="project" value="UniProtKB-KW"/>
</dbReference>
<dbReference type="EC" id="3.2.1.-" evidence="7"/>
<evidence type="ECO:0000313" key="9">
    <source>
        <dbReference type="EMBL" id="CAG9312638.1"/>
    </source>
</evidence>
<sequence length="944" mass="109093">MIPLIVLITVLASVSATIVHLIPHSHLDLGWLRTEDQYFYGCGGDPNNVYLIISEIVSALTVDYERRAVLAEIGFLKKWWDLQTPAMKNQMKILIKTGRLEIVNGGWSMPDEACTNYMDLQENFVIGHEFMREEFGITPKIGYQIDNFGHSATFAEMLIEMGYQGLVLSRIHYHDKKERTANKELEFTWHPSSTEKGIFTHILYNHYSSPKSLHFEGLWIDNSFITDKESSCYTAEIIMKDLQNHVKGMAEAYKSDHIMLFIGDDFTLSSAERTFGSLDLMINYVKIHPEYEMELRYSTISQYFAEIYKTKESWSCYKDDFFPYADYPYSYWTGYYSSRPSLKLQIKKFADYVRATERLVAHSSLNYYQNFTKEITLNRVNKLKPLREYLALLQHHDAITGTARLEVSRNYAKKITKLEDSVIHLYEESLENSVNSLVRCQLNSTICPVLKDLETDKTPVKLIVYNPKYIHTFEILEIPISTPNIQITDEDKNLLDIQILHDPSPFFNTETSIGRYLLLLPISIQALCIRTFTISLSDYSSSVLEYSLMAKSGSISNQEYFIEFSTNNFTIVHDNKEINIMMNYEYYSPNIGDEYDGQSSGIYIFRPGSPHYVSTALCQFKNFKVINTQWVERIYFKCGSEAATKITLWKIGENKLPNIEHYIKPITDFEGKEIIVRYYTNWLHDDTFFIDSNGLKNINKTWNVHGGQKFETLEPIAGNYYAITSHIGFESGNRTFGVIVDRTQGGTATQNFKKSSKHGSDVEIMLLRKCLREDGRGIVFPLIEVAEDGTNLFVLSVHKLFIENSPNKAFELQKQSENPLQLFFGKGEEYSKRYVMVNKENNLLHMRLKDANTVIVRIRCESEDQDFNMAEILKDILPNSETARIGQLDLAENKGYGQAAEMVWGEGGSWPYDYFSKGEKRWQNIEDFKFSCKGFPLKSFEVNF</sequence>
<keyword evidence="2 7" id="KW-0479">Metal-binding</keyword>
<keyword evidence="3 7" id="KW-0378">Hydrolase</keyword>
<dbReference type="InterPro" id="IPR011682">
    <property type="entry name" value="Glyco_hydro_38_C"/>
</dbReference>
<evidence type="ECO:0000256" key="5">
    <source>
        <dbReference type="ARBA" id="ARBA00023157"/>
    </source>
</evidence>
<keyword evidence="5" id="KW-1015">Disulfide bond</keyword>
<dbReference type="FunFam" id="1.20.1270.50:FF:000002">
    <property type="entry name" value="Alpha-mannosidase"/>
    <property type="match status" value="1"/>
</dbReference>
<keyword evidence="7" id="KW-0732">Signal</keyword>
<comment type="caution">
    <text evidence="9">The sequence shown here is derived from an EMBL/GenBank/DDBJ whole genome shotgun (WGS) entry which is preliminary data.</text>
</comment>
<name>A0AAU9IWD3_9CILI</name>
<dbReference type="AlphaFoldDB" id="A0AAU9IWD3"/>
<dbReference type="Gene3D" id="2.60.40.1180">
    <property type="entry name" value="Golgi alpha-mannosidase II"/>
    <property type="match status" value="1"/>
</dbReference>
<gene>
    <name evidence="9" type="ORF">BSTOLATCC_MIC7164</name>
</gene>
<dbReference type="InterPro" id="IPR011013">
    <property type="entry name" value="Gal_mutarotase_sf_dom"/>
</dbReference>
<comment type="cofactor">
    <cofactor evidence="7">
        <name>Zn(2+)</name>
        <dbReference type="ChEBI" id="CHEBI:29105"/>
    </cofactor>
    <text evidence="7">Binds 1 zinc ion per subunit.</text>
</comment>
<dbReference type="GO" id="GO:0004559">
    <property type="term" value="F:alpha-mannosidase activity"/>
    <property type="evidence" value="ECO:0007669"/>
    <property type="project" value="InterPro"/>
</dbReference>
<dbReference type="EMBL" id="CAJZBQ010000008">
    <property type="protein sequence ID" value="CAG9312638.1"/>
    <property type="molecule type" value="Genomic_DNA"/>
</dbReference>
<dbReference type="Pfam" id="PF07748">
    <property type="entry name" value="Glyco_hydro_38C"/>
    <property type="match status" value="1"/>
</dbReference>
<dbReference type="SUPFAM" id="SSF88713">
    <property type="entry name" value="Glycoside hydrolase/deacetylase"/>
    <property type="match status" value="1"/>
</dbReference>
<dbReference type="PANTHER" id="PTHR11607:SF3">
    <property type="entry name" value="LYSOSOMAL ALPHA-MANNOSIDASE"/>
    <property type="match status" value="1"/>
</dbReference>
<feature type="domain" description="Glycoside hydrolase family 38 central" evidence="8">
    <location>
        <begin position="330"/>
        <end position="415"/>
    </location>
</feature>
<dbReference type="InterPro" id="IPR028995">
    <property type="entry name" value="Glyco_hydro_57/38_cen_sf"/>
</dbReference>
<evidence type="ECO:0000313" key="10">
    <source>
        <dbReference type="Proteomes" id="UP001162131"/>
    </source>
</evidence>
<dbReference type="InterPro" id="IPR000602">
    <property type="entry name" value="Glyco_hydro_38_N"/>
</dbReference>
<dbReference type="Pfam" id="PF09261">
    <property type="entry name" value="Alpha-mann_mid"/>
    <property type="match status" value="1"/>
</dbReference>
<dbReference type="InterPro" id="IPR015341">
    <property type="entry name" value="Glyco_hydro_38_cen"/>
</dbReference>
<dbReference type="GO" id="GO:0006013">
    <property type="term" value="P:mannose metabolic process"/>
    <property type="evidence" value="ECO:0007669"/>
    <property type="project" value="InterPro"/>
</dbReference>
<evidence type="ECO:0000256" key="2">
    <source>
        <dbReference type="ARBA" id="ARBA00022723"/>
    </source>
</evidence>
<dbReference type="Gene3D" id="2.70.98.30">
    <property type="entry name" value="Golgi alpha-mannosidase II, domain 4"/>
    <property type="match status" value="1"/>
</dbReference>
<dbReference type="Proteomes" id="UP001162131">
    <property type="component" value="Unassembled WGS sequence"/>
</dbReference>
<evidence type="ECO:0000259" key="8">
    <source>
        <dbReference type="SMART" id="SM00872"/>
    </source>
</evidence>
<dbReference type="SMART" id="SM00872">
    <property type="entry name" value="Alpha-mann_mid"/>
    <property type="match status" value="1"/>
</dbReference>
<reference evidence="9" key="1">
    <citation type="submission" date="2021-09" db="EMBL/GenBank/DDBJ databases">
        <authorList>
            <consortium name="AG Swart"/>
            <person name="Singh M."/>
            <person name="Singh A."/>
            <person name="Seah K."/>
            <person name="Emmerich C."/>
        </authorList>
    </citation>
    <scope>NUCLEOTIDE SEQUENCE</scope>
    <source>
        <strain evidence="9">ATCC30299</strain>
    </source>
</reference>
<evidence type="ECO:0000256" key="6">
    <source>
        <dbReference type="ARBA" id="ARBA00023295"/>
    </source>
</evidence>
<dbReference type="GO" id="GO:0030246">
    <property type="term" value="F:carbohydrate binding"/>
    <property type="evidence" value="ECO:0007669"/>
    <property type="project" value="InterPro"/>
</dbReference>
<evidence type="ECO:0000256" key="7">
    <source>
        <dbReference type="RuleBase" id="RU361199"/>
    </source>
</evidence>
<evidence type="ECO:0000256" key="1">
    <source>
        <dbReference type="ARBA" id="ARBA00009792"/>
    </source>
</evidence>
<keyword evidence="10" id="KW-1185">Reference proteome</keyword>
<organism evidence="9 10">
    <name type="scientific">Blepharisma stoltei</name>
    <dbReference type="NCBI Taxonomy" id="1481888"/>
    <lineage>
        <taxon>Eukaryota</taxon>
        <taxon>Sar</taxon>
        <taxon>Alveolata</taxon>
        <taxon>Ciliophora</taxon>
        <taxon>Postciliodesmatophora</taxon>
        <taxon>Heterotrichea</taxon>
        <taxon>Heterotrichida</taxon>
        <taxon>Blepharismidae</taxon>
        <taxon>Blepharisma</taxon>
    </lineage>
</organism>
<dbReference type="InterPro" id="IPR013780">
    <property type="entry name" value="Glyco_hydro_b"/>
</dbReference>
<feature type="signal peptide" evidence="7">
    <location>
        <begin position="1"/>
        <end position="16"/>
    </location>
</feature>
<dbReference type="SUPFAM" id="SSF88688">
    <property type="entry name" value="Families 57/38 glycoside transferase middle domain"/>
    <property type="match status" value="1"/>
</dbReference>
<dbReference type="Gene3D" id="1.20.1270.50">
    <property type="entry name" value="Glycoside hydrolase family 38, central domain"/>
    <property type="match status" value="1"/>
</dbReference>
<feature type="chain" id="PRO_5043106161" description="Alpha-mannosidase" evidence="7">
    <location>
        <begin position="17"/>
        <end position="944"/>
    </location>
</feature>
<keyword evidence="6 7" id="KW-0326">Glycosidase</keyword>
<dbReference type="InterPro" id="IPR037094">
    <property type="entry name" value="Glyco_hydro_38_cen_sf"/>
</dbReference>
<dbReference type="Pfam" id="PF01074">
    <property type="entry name" value="Glyco_hydro_38N"/>
    <property type="match status" value="1"/>
</dbReference>